<dbReference type="Proteomes" id="UP000566819">
    <property type="component" value="Unassembled WGS sequence"/>
</dbReference>
<organism evidence="2 3">
    <name type="scientific">Cudoniella acicularis</name>
    <dbReference type="NCBI Taxonomy" id="354080"/>
    <lineage>
        <taxon>Eukaryota</taxon>
        <taxon>Fungi</taxon>
        <taxon>Dikarya</taxon>
        <taxon>Ascomycota</taxon>
        <taxon>Pezizomycotina</taxon>
        <taxon>Leotiomycetes</taxon>
        <taxon>Helotiales</taxon>
        <taxon>Tricladiaceae</taxon>
        <taxon>Cudoniella</taxon>
    </lineage>
</organism>
<protein>
    <recommendedName>
        <fullName evidence="1">Heterokaryon incompatibility domain-containing protein</fullName>
    </recommendedName>
</protein>
<dbReference type="AlphaFoldDB" id="A0A8H4RE55"/>
<dbReference type="EMBL" id="JAAMPI010000936">
    <property type="protein sequence ID" value="KAF4627631.1"/>
    <property type="molecule type" value="Genomic_DNA"/>
</dbReference>
<evidence type="ECO:0000313" key="3">
    <source>
        <dbReference type="Proteomes" id="UP000566819"/>
    </source>
</evidence>
<dbReference type="OrthoDB" id="2958217at2759"/>
<dbReference type="PANTHER" id="PTHR33112">
    <property type="entry name" value="DOMAIN PROTEIN, PUTATIVE-RELATED"/>
    <property type="match status" value="1"/>
</dbReference>
<reference evidence="2 3" key="1">
    <citation type="submission" date="2020-03" db="EMBL/GenBank/DDBJ databases">
        <title>Draft Genome Sequence of Cudoniella acicularis.</title>
        <authorList>
            <person name="Buettner E."/>
            <person name="Kellner H."/>
        </authorList>
    </citation>
    <scope>NUCLEOTIDE SEQUENCE [LARGE SCALE GENOMIC DNA]</scope>
    <source>
        <strain evidence="2 3">DSM 108380</strain>
    </source>
</reference>
<keyword evidence="3" id="KW-1185">Reference proteome</keyword>
<feature type="domain" description="Heterokaryon incompatibility" evidence="1">
    <location>
        <begin position="360"/>
        <end position="507"/>
    </location>
</feature>
<dbReference type="InterPro" id="IPR010730">
    <property type="entry name" value="HET"/>
</dbReference>
<name>A0A8H4RE55_9HELO</name>
<accession>A0A8H4RE55</accession>
<evidence type="ECO:0000313" key="2">
    <source>
        <dbReference type="EMBL" id="KAF4627631.1"/>
    </source>
</evidence>
<sequence>MMASVLSSLQQRPGNTTMAVHRAVPIASVSPKEAISDPHLFVEPPTAPRCRFGWRPQLVLGTPNRKMHTEGSPCAAVSFDRGVMLVYLHTAHCTVRGTSGIRSLDSTSSHDFASTHDGPQAEQPERSALWPVKTVWKNITKQCEPKYFLLNLVIPRRHERPTPAIHNTTENSIISTCTYLPDKQELPFETHDVYGTQQEYDGPFEWRIGTLAEVTQKTRCELCRLVAFVFHRAEHHGNLYLNSTSPQLTEMILRWNLNMGPSGGFIIPGTGVGYTICLSRTPAVDLRNTRISLDNIYQPKLDVSRVRRWISVCANDHGLECNPRWTHNPSGMSPIPGLRTLRLIDVEKSCIVEVPSSCRYLTLSYVWGSVPNLRLTTLNKSTMMQPGILNKIHTMIPRTIRDAIDLVKSLKERYLWVDALCLIQNDPEDLQIGVNVMDDIYERAITTIVAACGDNADAGLPGVRETSRLIEPKTARINSLVELGLYVDLDNLLRVSAYYGRAWTFQEQFLSRRALYFVGNEVHFRCREATWSENCIDRFQANRDRFLASLLQVDWGYDSPIEDLQEILFYYSQRAITNQSDALRALAGIIRRLSNRMKCSFFQGLPTASFDMLLIFRAFSKSSSFRRRKGFPSYSWTGWIGGLRYDFRPTIPKNEWLARRTWIIWYKRSPSGAVNLVWDIMANELFPVNSNSEDIVGYRKRSPFSHRLGISTTRTTPTEILELGQEVPEYPILQFWTLAVYFRLSDLDVFESKAYLLDNRQRRCGYISLDCIEECPFVLRPNEALEFILLSEVDDDIFETIRFAFKSPEYDGMRRSPDEFKYYHVLLLEWKGGVAERRGFGIIFQKAVVNCSFTGPVWKEILLA</sequence>
<evidence type="ECO:0000259" key="1">
    <source>
        <dbReference type="Pfam" id="PF06985"/>
    </source>
</evidence>
<comment type="caution">
    <text evidence="2">The sequence shown here is derived from an EMBL/GenBank/DDBJ whole genome shotgun (WGS) entry which is preliminary data.</text>
</comment>
<gene>
    <name evidence="2" type="ORF">G7Y89_g10524</name>
</gene>
<dbReference type="Pfam" id="PF06985">
    <property type="entry name" value="HET"/>
    <property type="match status" value="1"/>
</dbReference>
<dbReference type="PANTHER" id="PTHR33112:SF12">
    <property type="entry name" value="HETEROKARYON INCOMPATIBILITY DOMAIN-CONTAINING PROTEIN"/>
    <property type="match status" value="1"/>
</dbReference>
<proteinExistence type="predicted"/>